<proteinExistence type="predicted"/>
<evidence type="ECO:0000313" key="1">
    <source>
        <dbReference type="EMBL" id="KAK9087279.1"/>
    </source>
</evidence>
<keyword evidence="2" id="KW-1185">Reference proteome</keyword>
<evidence type="ECO:0000313" key="2">
    <source>
        <dbReference type="Proteomes" id="UP001420932"/>
    </source>
</evidence>
<name>A0AAP0EEA0_9MAGN</name>
<reference evidence="1 2" key="1">
    <citation type="submission" date="2024-01" db="EMBL/GenBank/DDBJ databases">
        <title>Genome assemblies of Stephania.</title>
        <authorList>
            <person name="Yang L."/>
        </authorList>
    </citation>
    <scope>NUCLEOTIDE SEQUENCE [LARGE SCALE GENOMIC DNA]</scope>
    <source>
        <strain evidence="1">YNDBR</strain>
        <tissue evidence="1">Leaf</tissue>
    </source>
</reference>
<protein>
    <submittedName>
        <fullName evidence="1">Uncharacterized protein</fullName>
    </submittedName>
</protein>
<dbReference type="Proteomes" id="UP001420932">
    <property type="component" value="Unassembled WGS sequence"/>
</dbReference>
<dbReference type="AlphaFoldDB" id="A0AAP0EEA0"/>
<organism evidence="1 2">
    <name type="scientific">Stephania yunnanensis</name>
    <dbReference type="NCBI Taxonomy" id="152371"/>
    <lineage>
        <taxon>Eukaryota</taxon>
        <taxon>Viridiplantae</taxon>
        <taxon>Streptophyta</taxon>
        <taxon>Embryophyta</taxon>
        <taxon>Tracheophyta</taxon>
        <taxon>Spermatophyta</taxon>
        <taxon>Magnoliopsida</taxon>
        <taxon>Ranunculales</taxon>
        <taxon>Menispermaceae</taxon>
        <taxon>Menispermoideae</taxon>
        <taxon>Cissampelideae</taxon>
        <taxon>Stephania</taxon>
    </lineage>
</organism>
<accession>A0AAP0EEA0</accession>
<dbReference type="EMBL" id="JBBNAF010000013">
    <property type="protein sequence ID" value="KAK9087279.1"/>
    <property type="molecule type" value="Genomic_DNA"/>
</dbReference>
<gene>
    <name evidence="1" type="ORF">Syun_029673</name>
</gene>
<comment type="caution">
    <text evidence="1">The sequence shown here is derived from an EMBL/GenBank/DDBJ whole genome shotgun (WGS) entry which is preliminary data.</text>
</comment>
<sequence>MLKLFSFPSDYNATLVKEFYADFYLSCDQALSIGVDPILDSWGLQTPKTIAYFLGHGLCPEAQVTR</sequence>